<reference evidence="4" key="1">
    <citation type="submission" date="2016-11" db="UniProtKB">
        <authorList>
            <consortium name="WormBaseParasite"/>
        </authorList>
    </citation>
    <scope>IDENTIFICATION</scope>
</reference>
<dbReference type="Proteomes" id="UP000582659">
    <property type="component" value="Unassembled WGS sequence"/>
</dbReference>
<proteinExistence type="predicted"/>
<dbReference type="WBParaSite" id="BXY_0176700.1">
    <property type="protein sequence ID" value="BXY_0176700.1"/>
    <property type="gene ID" value="BXY_0176700"/>
</dbReference>
<evidence type="ECO:0000313" key="1">
    <source>
        <dbReference type="EMBL" id="CAD5227745.1"/>
    </source>
</evidence>
<name>A0A1I7RM32_BURXY</name>
<dbReference type="Proteomes" id="UP000659654">
    <property type="component" value="Unassembled WGS sequence"/>
</dbReference>
<evidence type="ECO:0000313" key="3">
    <source>
        <dbReference type="Proteomes" id="UP000659654"/>
    </source>
</evidence>
<organism evidence="2 4">
    <name type="scientific">Bursaphelenchus xylophilus</name>
    <name type="common">Pinewood nematode worm</name>
    <name type="synonym">Aphelenchoides xylophilus</name>
    <dbReference type="NCBI Taxonomy" id="6326"/>
    <lineage>
        <taxon>Eukaryota</taxon>
        <taxon>Metazoa</taxon>
        <taxon>Ecdysozoa</taxon>
        <taxon>Nematoda</taxon>
        <taxon>Chromadorea</taxon>
        <taxon>Rhabditida</taxon>
        <taxon>Tylenchina</taxon>
        <taxon>Tylenchomorpha</taxon>
        <taxon>Aphelenchoidea</taxon>
        <taxon>Aphelenchoididae</taxon>
        <taxon>Bursaphelenchus</taxon>
    </lineage>
</organism>
<protein>
    <submittedName>
        <fullName evidence="1">(pine wood nematode) hypothetical protein</fullName>
    </submittedName>
</protein>
<dbReference type="Proteomes" id="UP000095284">
    <property type="component" value="Unplaced"/>
</dbReference>
<keyword evidence="3" id="KW-1185">Reference proteome</keyword>
<sequence>MHVHCAPDVQNRLTDGITATKHLCIWMKWGSYTTLNRVCLAAIKEDYGITVFSTLYNQKGNLEILMLSNE</sequence>
<reference evidence="1" key="2">
    <citation type="submission" date="2020-09" db="EMBL/GenBank/DDBJ databases">
        <authorList>
            <person name="Kikuchi T."/>
        </authorList>
    </citation>
    <scope>NUCLEOTIDE SEQUENCE</scope>
    <source>
        <strain evidence="1">Ka4C1</strain>
    </source>
</reference>
<gene>
    <name evidence="1" type="ORF">BXYJ_LOCUS10103</name>
</gene>
<dbReference type="AlphaFoldDB" id="A0A1I7RM32"/>
<accession>A0A1I7RM32</accession>
<dbReference type="EMBL" id="CAJFCV020000004">
    <property type="protein sequence ID" value="CAG9118166.1"/>
    <property type="molecule type" value="Genomic_DNA"/>
</dbReference>
<evidence type="ECO:0000313" key="2">
    <source>
        <dbReference type="Proteomes" id="UP000095284"/>
    </source>
</evidence>
<dbReference type="EMBL" id="CAJFDI010000004">
    <property type="protein sequence ID" value="CAD5227745.1"/>
    <property type="molecule type" value="Genomic_DNA"/>
</dbReference>
<evidence type="ECO:0000313" key="4">
    <source>
        <dbReference type="WBParaSite" id="BXY_0176700.1"/>
    </source>
</evidence>